<comment type="caution">
    <text evidence="1">The sequence shown here is derived from an EMBL/GenBank/DDBJ whole genome shotgun (WGS) entry which is preliminary data.</text>
</comment>
<proteinExistence type="predicted"/>
<protein>
    <recommendedName>
        <fullName evidence="3">Immunity protein 7</fullName>
    </recommendedName>
</protein>
<sequence length="130" mass="14920">MYEYHGWMTISENTYEEDTESLCLVIADIRVFIEELKNWIGGNLELNAVNGEFHISLSGNDNHTPIEKYNQVTIFEYIGTQAKGSYGLLYIRDAADKQSHNTFKVYVLARGILTQKEDMYLSPCNPTIED</sequence>
<name>A0ABQ1EX93_9BACL</name>
<dbReference type="Pfam" id="PF15585">
    <property type="entry name" value="Imm7"/>
    <property type="match status" value="1"/>
</dbReference>
<dbReference type="InterPro" id="IPR028965">
    <property type="entry name" value="Imm7"/>
</dbReference>
<organism evidence="1 2">
    <name type="scientific">Paenibacillus marchantiophytorum</name>
    <dbReference type="NCBI Taxonomy" id="1619310"/>
    <lineage>
        <taxon>Bacteria</taxon>
        <taxon>Bacillati</taxon>
        <taxon>Bacillota</taxon>
        <taxon>Bacilli</taxon>
        <taxon>Bacillales</taxon>
        <taxon>Paenibacillaceae</taxon>
        <taxon>Paenibacillus</taxon>
    </lineage>
</organism>
<keyword evidence="2" id="KW-1185">Reference proteome</keyword>
<dbReference type="RefSeq" id="WP_189014500.1">
    <property type="nucleotide sequence ID" value="NZ_BMHE01000022.1"/>
</dbReference>
<reference evidence="2" key="1">
    <citation type="journal article" date="2019" name="Int. J. Syst. Evol. Microbiol.">
        <title>The Global Catalogue of Microorganisms (GCM) 10K type strain sequencing project: providing services to taxonomists for standard genome sequencing and annotation.</title>
        <authorList>
            <consortium name="The Broad Institute Genomics Platform"/>
            <consortium name="The Broad Institute Genome Sequencing Center for Infectious Disease"/>
            <person name="Wu L."/>
            <person name="Ma J."/>
        </authorList>
    </citation>
    <scope>NUCLEOTIDE SEQUENCE [LARGE SCALE GENOMIC DNA]</scope>
    <source>
        <strain evidence="2">CGMCC 1.15043</strain>
    </source>
</reference>
<evidence type="ECO:0008006" key="3">
    <source>
        <dbReference type="Google" id="ProtNLM"/>
    </source>
</evidence>
<dbReference type="EMBL" id="BMHE01000022">
    <property type="protein sequence ID" value="GFZ90487.1"/>
    <property type="molecule type" value="Genomic_DNA"/>
</dbReference>
<evidence type="ECO:0000313" key="1">
    <source>
        <dbReference type="EMBL" id="GFZ90487.1"/>
    </source>
</evidence>
<accession>A0ABQ1EX93</accession>
<dbReference type="Proteomes" id="UP000615455">
    <property type="component" value="Unassembled WGS sequence"/>
</dbReference>
<gene>
    <name evidence="1" type="ORF">GCM10008018_40990</name>
</gene>
<evidence type="ECO:0000313" key="2">
    <source>
        <dbReference type="Proteomes" id="UP000615455"/>
    </source>
</evidence>